<keyword evidence="6" id="KW-0687">Ribonucleoprotein</keyword>
<dbReference type="OrthoDB" id="414075at2759"/>
<evidence type="ECO:0000256" key="1">
    <source>
        <dbReference type="ARBA" id="ARBA00004173"/>
    </source>
</evidence>
<evidence type="ECO:0000256" key="6">
    <source>
        <dbReference type="ARBA" id="ARBA00023274"/>
    </source>
</evidence>
<dbReference type="GO" id="GO:0003735">
    <property type="term" value="F:structural constituent of ribosome"/>
    <property type="evidence" value="ECO:0007669"/>
    <property type="project" value="InterPro"/>
</dbReference>
<dbReference type="InterPro" id="IPR040008">
    <property type="entry name" value="Ribosomal_mL46"/>
</dbReference>
<keyword evidence="10" id="KW-1185">Reference proteome</keyword>
<evidence type="ECO:0000256" key="7">
    <source>
        <dbReference type="ARBA" id="ARBA00035190"/>
    </source>
</evidence>
<evidence type="ECO:0000256" key="2">
    <source>
        <dbReference type="ARBA" id="ARBA00009070"/>
    </source>
</evidence>
<evidence type="ECO:0000256" key="3">
    <source>
        <dbReference type="ARBA" id="ARBA00022946"/>
    </source>
</evidence>
<feature type="domain" description="Large ribosomal subunit protein mL46 N-terminal" evidence="8">
    <location>
        <begin position="84"/>
        <end position="220"/>
    </location>
</feature>
<dbReference type="GO" id="GO:0005743">
    <property type="term" value="C:mitochondrial inner membrane"/>
    <property type="evidence" value="ECO:0007669"/>
    <property type="project" value="UniProtKB-ARBA"/>
</dbReference>
<dbReference type="STRING" id="1314773.A0A3N2Q1C8"/>
<dbReference type="GO" id="GO:0005762">
    <property type="term" value="C:mitochondrial large ribosomal subunit"/>
    <property type="evidence" value="ECO:0007669"/>
    <property type="project" value="TreeGrafter"/>
</dbReference>
<comment type="similarity">
    <text evidence="2">Belongs to the mitochondrion-specific ribosomal protein mL46 family.</text>
</comment>
<sequence>MSASSRGANIVRSILRTSPNVCRRCARGSIQIRFPAANAFSLPSSRPYSGAAAASVTTSNTPIDPPTASNVPLEPVKGSAKQHYRIKSGIILTRAPLLTAEPTSFESSFYFYQKRLNERLCMPFVTSVFFKPDTPALIDWNLKVKDRKGTVAKELGIYNGKASRAWDDELKVGDPLSKYESLHNALLKDAEMRVSDDAEIIPEEDRVPVEKPQDRVSEADKTGDVRRLDRAMDRTLYLVVKGKDGNWAFLSSSVATDENLHETAKRVLDQGAGVNMNTWIVGRVPVAHHVVRPVFNEDGTLESRGEKTFYLKGRIMAGQANLEGNPFGYTDFKWLTREELQSVLEPRYFHSVRNMMADR</sequence>
<organism evidence="9 10">
    <name type="scientific">Sodiomyces alkalinus (strain CBS 110278 / VKM F-3762 / F11)</name>
    <name type="common">Alkaliphilic filamentous fungus</name>
    <dbReference type="NCBI Taxonomy" id="1314773"/>
    <lineage>
        <taxon>Eukaryota</taxon>
        <taxon>Fungi</taxon>
        <taxon>Dikarya</taxon>
        <taxon>Ascomycota</taxon>
        <taxon>Pezizomycotina</taxon>
        <taxon>Sordariomycetes</taxon>
        <taxon>Hypocreomycetidae</taxon>
        <taxon>Glomerellales</taxon>
        <taxon>Plectosphaerellaceae</taxon>
        <taxon>Sodiomyces</taxon>
    </lineage>
</organism>
<comment type="subcellular location">
    <subcellularLocation>
        <location evidence="1">Mitochondrion</location>
    </subcellularLocation>
</comment>
<dbReference type="InterPro" id="IPR021757">
    <property type="entry name" value="Ribosomal_mL46_N"/>
</dbReference>
<dbReference type="InterPro" id="IPR033650">
    <property type="entry name" value="Ribosomal_mL46_NUDIX"/>
</dbReference>
<accession>A0A3N2Q1C8</accession>
<dbReference type="PANTHER" id="PTHR13124:SF12">
    <property type="entry name" value="LARGE RIBOSOMAL SUBUNIT PROTEIN ML46"/>
    <property type="match status" value="1"/>
</dbReference>
<dbReference type="FunFam" id="3.90.79.10:FF:000018">
    <property type="entry name" value="39S ribosomal protein L46, mitochondrial"/>
    <property type="match status" value="1"/>
</dbReference>
<dbReference type="Gene3D" id="3.90.79.10">
    <property type="entry name" value="Nucleoside Triphosphate Pyrophosphohydrolase"/>
    <property type="match status" value="1"/>
</dbReference>
<reference evidence="9 10" key="1">
    <citation type="journal article" date="2018" name="Mol. Ecol.">
        <title>The obligate alkalophilic soda-lake fungus Sodiomyces alkalinus has shifted to a protein diet.</title>
        <authorList>
            <person name="Grum-Grzhimaylo A.A."/>
            <person name="Falkoski D.L."/>
            <person name="van den Heuvel J."/>
            <person name="Valero-Jimenez C.A."/>
            <person name="Min B."/>
            <person name="Choi I.G."/>
            <person name="Lipzen A."/>
            <person name="Daum C.G."/>
            <person name="Aanen D.K."/>
            <person name="Tsang A."/>
            <person name="Henrissat B."/>
            <person name="Bilanenko E.N."/>
            <person name="de Vries R.P."/>
            <person name="van Kan J.A.L."/>
            <person name="Grigoriev I.V."/>
            <person name="Debets A.J.M."/>
        </authorList>
    </citation>
    <scope>NUCLEOTIDE SEQUENCE [LARGE SCALE GENOMIC DNA]</scope>
    <source>
        <strain evidence="9 10">F11</strain>
    </source>
</reference>
<keyword evidence="4" id="KW-0689">Ribosomal protein</keyword>
<name>A0A3N2Q1C8_SODAK</name>
<evidence type="ECO:0000259" key="8">
    <source>
        <dbReference type="Pfam" id="PF11788"/>
    </source>
</evidence>
<keyword evidence="5" id="KW-0496">Mitochondrion</keyword>
<evidence type="ECO:0000256" key="5">
    <source>
        <dbReference type="ARBA" id="ARBA00023128"/>
    </source>
</evidence>
<dbReference type="Pfam" id="PF11788">
    <property type="entry name" value="MRP-L46"/>
    <property type="match status" value="1"/>
</dbReference>
<dbReference type="SUPFAM" id="SSF55811">
    <property type="entry name" value="Nudix"/>
    <property type="match status" value="1"/>
</dbReference>
<gene>
    <name evidence="9" type="ORF">SODALDRAFT_338275</name>
</gene>
<evidence type="ECO:0000313" key="9">
    <source>
        <dbReference type="EMBL" id="ROT40498.1"/>
    </source>
</evidence>
<dbReference type="RefSeq" id="XP_028468304.1">
    <property type="nucleotide sequence ID" value="XM_028612762.1"/>
</dbReference>
<dbReference type="AlphaFoldDB" id="A0A3N2Q1C8"/>
<dbReference type="PANTHER" id="PTHR13124">
    <property type="entry name" value="39S RIBOSOMAL PROTEIN L46, MITOCHONDRIAL PRECURSOR-RELATED"/>
    <property type="match status" value="1"/>
</dbReference>
<dbReference type="CDD" id="cd04661">
    <property type="entry name" value="NUDIX_MRP_L46"/>
    <property type="match status" value="1"/>
</dbReference>
<dbReference type="Proteomes" id="UP000272025">
    <property type="component" value="Unassembled WGS sequence"/>
</dbReference>
<evidence type="ECO:0000313" key="10">
    <source>
        <dbReference type="Proteomes" id="UP000272025"/>
    </source>
</evidence>
<dbReference type="EMBL" id="ML119052">
    <property type="protein sequence ID" value="ROT40498.1"/>
    <property type="molecule type" value="Genomic_DNA"/>
</dbReference>
<evidence type="ECO:0000256" key="4">
    <source>
        <dbReference type="ARBA" id="ARBA00022980"/>
    </source>
</evidence>
<dbReference type="GeneID" id="39581240"/>
<proteinExistence type="inferred from homology"/>
<protein>
    <recommendedName>
        <fullName evidence="7">Large ribosomal subunit protein mL46</fullName>
    </recommendedName>
</protein>
<dbReference type="InterPro" id="IPR015797">
    <property type="entry name" value="NUDIX_hydrolase-like_dom_sf"/>
</dbReference>
<keyword evidence="3" id="KW-0809">Transit peptide</keyword>